<dbReference type="Proteomes" id="UP001177023">
    <property type="component" value="Unassembled WGS sequence"/>
</dbReference>
<keyword evidence="2" id="KW-1185">Reference proteome</keyword>
<organism evidence="1 2">
    <name type="scientific">Mesorhabditis spiculigera</name>
    <dbReference type="NCBI Taxonomy" id="96644"/>
    <lineage>
        <taxon>Eukaryota</taxon>
        <taxon>Metazoa</taxon>
        <taxon>Ecdysozoa</taxon>
        <taxon>Nematoda</taxon>
        <taxon>Chromadorea</taxon>
        <taxon>Rhabditida</taxon>
        <taxon>Rhabditina</taxon>
        <taxon>Rhabditomorpha</taxon>
        <taxon>Rhabditoidea</taxon>
        <taxon>Rhabditidae</taxon>
        <taxon>Mesorhabditinae</taxon>
        <taxon>Mesorhabditis</taxon>
    </lineage>
</organism>
<gene>
    <name evidence="1" type="ORF">MSPICULIGERA_LOCUS19583</name>
</gene>
<name>A0AA36D5F4_9BILA</name>
<proteinExistence type="predicted"/>
<evidence type="ECO:0000313" key="1">
    <source>
        <dbReference type="EMBL" id="CAJ0581422.1"/>
    </source>
</evidence>
<sequence>MYKQRLWKLHQGTVETIDQMGNDGPLSEEISYLEQRQESEDFLKYYVDDDDENVAIYSRVSVYGKEFVAAMYYSTIGNPVLWIYEK</sequence>
<reference evidence="1" key="1">
    <citation type="submission" date="2023-06" db="EMBL/GenBank/DDBJ databases">
        <authorList>
            <person name="Delattre M."/>
        </authorList>
    </citation>
    <scope>NUCLEOTIDE SEQUENCE</scope>
    <source>
        <strain evidence="1">AF72</strain>
    </source>
</reference>
<protein>
    <submittedName>
        <fullName evidence="1">Uncharacterized protein</fullName>
    </submittedName>
</protein>
<accession>A0AA36D5F4</accession>
<dbReference type="AlphaFoldDB" id="A0AA36D5F4"/>
<evidence type="ECO:0000313" key="2">
    <source>
        <dbReference type="Proteomes" id="UP001177023"/>
    </source>
</evidence>
<feature type="non-terminal residue" evidence="1">
    <location>
        <position position="86"/>
    </location>
</feature>
<comment type="caution">
    <text evidence="1">The sequence shown here is derived from an EMBL/GenBank/DDBJ whole genome shotgun (WGS) entry which is preliminary data.</text>
</comment>
<dbReference type="EMBL" id="CATQJA010002663">
    <property type="protein sequence ID" value="CAJ0581422.1"/>
    <property type="molecule type" value="Genomic_DNA"/>
</dbReference>